<dbReference type="AlphaFoldDB" id="A0A3S1BXN0"/>
<comment type="caution">
    <text evidence="1">The sequence shown here is derived from an EMBL/GenBank/DDBJ whole genome shotgun (WGS) entry which is preliminary data.</text>
</comment>
<dbReference type="RefSeq" id="WP_127087638.1">
    <property type="nucleotide sequence ID" value="NZ_RSCL01000064.1"/>
</dbReference>
<reference evidence="1" key="1">
    <citation type="submission" date="2018-12" db="EMBL/GenBank/DDBJ databases">
        <authorList>
            <person name="Will S."/>
            <person name="Neumann-Schaal M."/>
            <person name="Henke P."/>
        </authorList>
    </citation>
    <scope>NUCLEOTIDE SEQUENCE</scope>
    <source>
        <strain evidence="1">PCC 7102</strain>
    </source>
</reference>
<gene>
    <name evidence="1" type="ORF">DSM106972_097420</name>
</gene>
<keyword evidence="2" id="KW-1185">Reference proteome</keyword>
<reference evidence="1" key="2">
    <citation type="journal article" date="2019" name="Genome Biol. Evol.">
        <title>Day and night: Metabolic profiles and evolutionary relationships of six axenic non-marine cyanobacteria.</title>
        <authorList>
            <person name="Will S.E."/>
            <person name="Henke P."/>
            <person name="Boedeker C."/>
            <person name="Huang S."/>
            <person name="Brinkmann H."/>
            <person name="Rohde M."/>
            <person name="Jarek M."/>
            <person name="Friedl T."/>
            <person name="Seufert S."/>
            <person name="Schumacher M."/>
            <person name="Overmann J."/>
            <person name="Neumann-Schaal M."/>
            <person name="Petersen J."/>
        </authorList>
    </citation>
    <scope>NUCLEOTIDE SEQUENCE [LARGE SCALE GENOMIC DNA]</scope>
    <source>
        <strain evidence="1">PCC 7102</strain>
    </source>
</reference>
<accession>A0A3S1BXN0</accession>
<dbReference type="EMBL" id="RSCL01000064">
    <property type="protein sequence ID" value="RUS93110.1"/>
    <property type="molecule type" value="Genomic_DNA"/>
</dbReference>
<sequence length="120" mass="13340">MTQSSDRLDRMERILEQTLEANSQFQRETATAIASQNAAIAQILQIQQSNASTIASHGAVIAQIFAQQQTNTEAIARVNTQIEESSRHLIETIDYAMGRIEEMVQRTLNPSPNGNPPLEF</sequence>
<name>A0A3S1BXN0_9CYAN</name>
<evidence type="ECO:0000313" key="1">
    <source>
        <dbReference type="EMBL" id="RUS93110.1"/>
    </source>
</evidence>
<evidence type="ECO:0000313" key="2">
    <source>
        <dbReference type="Proteomes" id="UP000271624"/>
    </source>
</evidence>
<organism evidence="1 2">
    <name type="scientific">Dulcicalothrix desertica PCC 7102</name>
    <dbReference type="NCBI Taxonomy" id="232991"/>
    <lineage>
        <taxon>Bacteria</taxon>
        <taxon>Bacillati</taxon>
        <taxon>Cyanobacteriota</taxon>
        <taxon>Cyanophyceae</taxon>
        <taxon>Nostocales</taxon>
        <taxon>Calotrichaceae</taxon>
        <taxon>Dulcicalothrix</taxon>
    </lineage>
</organism>
<protein>
    <submittedName>
        <fullName evidence="1">Uncharacterized protein</fullName>
    </submittedName>
</protein>
<proteinExistence type="predicted"/>
<dbReference type="Proteomes" id="UP000271624">
    <property type="component" value="Unassembled WGS sequence"/>
</dbReference>